<keyword evidence="1 2" id="KW-0103">Bromodomain</keyword>
<reference evidence="5" key="1">
    <citation type="submission" date="2022-08" db="EMBL/GenBank/DDBJ databases">
        <title>Novel sulphate-reducing endosymbionts in the free-living metamonad Anaeramoeba.</title>
        <authorList>
            <person name="Jerlstrom-Hultqvist J."/>
            <person name="Cepicka I."/>
            <person name="Gallot-Lavallee L."/>
            <person name="Salas-Leiva D."/>
            <person name="Curtis B.A."/>
            <person name="Zahonova K."/>
            <person name="Pipaliya S."/>
            <person name="Dacks J."/>
            <person name="Roger A.J."/>
        </authorList>
    </citation>
    <scope>NUCLEOTIDE SEQUENCE</scope>
    <source>
        <strain evidence="5">Busselton2</strain>
    </source>
</reference>
<dbReference type="PROSITE" id="PS00633">
    <property type="entry name" value="BROMODOMAIN_1"/>
    <property type="match status" value="1"/>
</dbReference>
<evidence type="ECO:0000256" key="1">
    <source>
        <dbReference type="ARBA" id="ARBA00023117"/>
    </source>
</evidence>
<protein>
    <submittedName>
        <fullName evidence="5">Bromodomain-containing protein</fullName>
    </submittedName>
</protein>
<dbReference type="Gene3D" id="1.20.920.10">
    <property type="entry name" value="Bromodomain-like"/>
    <property type="match status" value="1"/>
</dbReference>
<evidence type="ECO:0000256" key="3">
    <source>
        <dbReference type="SAM" id="MobiDB-lite"/>
    </source>
</evidence>
<evidence type="ECO:0000256" key="2">
    <source>
        <dbReference type="PROSITE-ProRule" id="PRU00035"/>
    </source>
</evidence>
<dbReference type="Proteomes" id="UP001146793">
    <property type="component" value="Unassembled WGS sequence"/>
</dbReference>
<comment type="caution">
    <text evidence="5">The sequence shown here is derived from an EMBL/GenBank/DDBJ whole genome shotgun (WGS) entry which is preliminary data.</text>
</comment>
<feature type="region of interest" description="Disordered" evidence="3">
    <location>
        <begin position="581"/>
        <end position="618"/>
    </location>
</feature>
<feature type="region of interest" description="Disordered" evidence="3">
    <location>
        <begin position="639"/>
        <end position="676"/>
    </location>
</feature>
<feature type="compositionally biased region" description="Basic and acidic residues" evidence="3">
    <location>
        <begin position="187"/>
        <end position="198"/>
    </location>
</feature>
<organism evidence="5 6">
    <name type="scientific">Anaeramoeba flamelloides</name>
    <dbReference type="NCBI Taxonomy" id="1746091"/>
    <lineage>
        <taxon>Eukaryota</taxon>
        <taxon>Metamonada</taxon>
        <taxon>Anaeramoebidae</taxon>
        <taxon>Anaeramoeba</taxon>
    </lineage>
</organism>
<dbReference type="EMBL" id="JANTQA010000020">
    <property type="protein sequence ID" value="KAJ3446494.1"/>
    <property type="molecule type" value="Genomic_DNA"/>
</dbReference>
<dbReference type="InterPro" id="IPR036427">
    <property type="entry name" value="Bromodomain-like_sf"/>
</dbReference>
<evidence type="ECO:0000313" key="6">
    <source>
        <dbReference type="Proteomes" id="UP001146793"/>
    </source>
</evidence>
<dbReference type="SMART" id="SM00297">
    <property type="entry name" value="BROMO"/>
    <property type="match status" value="1"/>
</dbReference>
<evidence type="ECO:0000259" key="4">
    <source>
        <dbReference type="PROSITE" id="PS50014"/>
    </source>
</evidence>
<feature type="region of interest" description="Disordered" evidence="3">
    <location>
        <begin position="158"/>
        <end position="198"/>
    </location>
</feature>
<dbReference type="PROSITE" id="PS50014">
    <property type="entry name" value="BROMODOMAIN_2"/>
    <property type="match status" value="1"/>
</dbReference>
<dbReference type="SUPFAM" id="SSF47370">
    <property type="entry name" value="Bromodomain"/>
    <property type="match status" value="1"/>
</dbReference>
<dbReference type="PRINTS" id="PR00503">
    <property type="entry name" value="BROMODOMAIN"/>
</dbReference>
<feature type="domain" description="Bromo" evidence="4">
    <location>
        <begin position="42"/>
        <end position="114"/>
    </location>
</feature>
<gene>
    <name evidence="5" type="ORF">M0812_08303</name>
</gene>
<sequence>MSHQTKNSSTTQNSEKSVSTLLEEYRISLFQRQARSLLHTLIFDPNSEPFLWPVDVDEYGITNYYDVIKKPIDLELMQTQLDKGYYTTSKQLEADFNLMIQNSITFNGAEHEISQKGLKLQKKFQRQLNSTNKKIEQRVNKQTRKIKMRMKLRDLNEKKKLTTKTTTLATPPSTTNSSKPKIKKQRHTDGGSLHHEKINNKKKLDPYLKKVFQFKVWEPKILLNGNLVSVNSKNINQENLLIQENIKQENAKQENAKQESTKQENTKQEKIEKENDNEKETNFKIHLNQQQLTEEVISISNNLSNVIKKIQSKRKIFFPKLDVQQKSANQGHNSHNEKLDDKATPIELNSIKKFPFSIFPTCYGEQLLINKHLTTNKKRELDLEYKRNLRIKEIENFNNLGSHGEKKTPQIFINSKKTLKNQKLFNLSKRNQKRQMNTNLDKEKKFNSVLEFLESEFKIDSRNRKKQKQNENFQFEEKRKIVSKINQLENKSKLMTYRIIERDLEEEQENGNRKRGRKKKINQTRMIEIDSLTDQTLHKLNDFLKELEKTQNNNLSKPTPDKATQQSQRNEAKYLNQNINQFTNRNAKSNESKKNQTSEKNEKKKKKKKNTQLETVSSQTTQVYDMNLGVFDFVEEKDDANSNQFYDDDDDEDYDDLNKKENTKSQAKNNLENEPLENDSLWSNFFTTNNQSNNKSNLWNLSQIQKQENLKKKN</sequence>
<proteinExistence type="predicted"/>
<dbReference type="Pfam" id="PF00439">
    <property type="entry name" value="Bromodomain"/>
    <property type="match status" value="1"/>
</dbReference>
<feature type="compositionally biased region" description="Basic and acidic residues" evidence="3">
    <location>
        <begin position="588"/>
        <end position="602"/>
    </location>
</feature>
<dbReference type="AlphaFoldDB" id="A0AAV7ZZ44"/>
<accession>A0AAV7ZZ44</accession>
<evidence type="ECO:0000313" key="5">
    <source>
        <dbReference type="EMBL" id="KAJ3446494.1"/>
    </source>
</evidence>
<feature type="compositionally biased region" description="Acidic residues" evidence="3">
    <location>
        <begin position="646"/>
        <end position="655"/>
    </location>
</feature>
<dbReference type="PANTHER" id="PTHR45926">
    <property type="entry name" value="OSJNBA0053K19.4 PROTEIN"/>
    <property type="match status" value="1"/>
</dbReference>
<name>A0AAV7ZZ44_9EUKA</name>
<dbReference type="InterPro" id="IPR018359">
    <property type="entry name" value="Bromodomain_CS"/>
</dbReference>
<feature type="region of interest" description="Disordered" evidence="3">
    <location>
        <begin position="250"/>
        <end position="277"/>
    </location>
</feature>
<feature type="compositionally biased region" description="Low complexity" evidence="3">
    <location>
        <begin position="163"/>
        <end position="175"/>
    </location>
</feature>
<dbReference type="InterPro" id="IPR001487">
    <property type="entry name" value="Bromodomain"/>
</dbReference>